<accession>A0A9P0WZY1</accession>
<gene>
    <name evidence="1" type="ORF">PIBRA_LOCUS1162</name>
</gene>
<evidence type="ECO:0000313" key="2">
    <source>
        <dbReference type="Proteomes" id="UP001152562"/>
    </source>
</evidence>
<dbReference type="EMBL" id="CALOZG010000001">
    <property type="protein sequence ID" value="CAH3926715.1"/>
    <property type="molecule type" value="Genomic_DNA"/>
</dbReference>
<protein>
    <submittedName>
        <fullName evidence="1">Uncharacterized protein</fullName>
    </submittedName>
</protein>
<name>A0A9P0WZY1_PIEBR</name>
<dbReference type="AlphaFoldDB" id="A0A9P0WZY1"/>
<comment type="caution">
    <text evidence="1">The sequence shown here is derived from an EMBL/GenBank/DDBJ whole genome shotgun (WGS) entry which is preliminary data.</text>
</comment>
<evidence type="ECO:0000313" key="1">
    <source>
        <dbReference type="EMBL" id="CAH3926715.1"/>
    </source>
</evidence>
<keyword evidence="2" id="KW-1185">Reference proteome</keyword>
<proteinExistence type="predicted"/>
<sequence>MEISTNPEGSSNAITVQVDNFHHRHCSQLSASITSHLCGNETEAMSYLYSIHRGYPRTAAERMQEYRARKKKETLIVTYLTQSVQKRIEPEKSDNPISRSRKAIPIRILTLYRRIILGQIVYNCYYFFKERSANKIRETVTLDNGNVSDDDVIEVVIDDTPIEILSDEEEMQLEKTRASVIEQSFEFTTPQTPETSFNERKDIIDPLTSFVPIGDNQSILETHITSTMSINETFKESTTTEVEVNVDKAFIETPEVKNSDEPKDRNEDNTVLSEVEKLNVPCQSNEPGTVITEPVIN</sequence>
<dbReference type="Proteomes" id="UP001152562">
    <property type="component" value="Unassembled WGS sequence"/>
</dbReference>
<reference evidence="1" key="1">
    <citation type="submission" date="2022-05" db="EMBL/GenBank/DDBJ databases">
        <authorList>
            <person name="Okamura Y."/>
        </authorList>
    </citation>
    <scope>NUCLEOTIDE SEQUENCE</scope>
</reference>
<organism evidence="1 2">
    <name type="scientific">Pieris brassicae</name>
    <name type="common">White butterfly</name>
    <name type="synonym">Large white butterfly</name>
    <dbReference type="NCBI Taxonomy" id="7116"/>
    <lineage>
        <taxon>Eukaryota</taxon>
        <taxon>Metazoa</taxon>
        <taxon>Ecdysozoa</taxon>
        <taxon>Arthropoda</taxon>
        <taxon>Hexapoda</taxon>
        <taxon>Insecta</taxon>
        <taxon>Pterygota</taxon>
        <taxon>Neoptera</taxon>
        <taxon>Endopterygota</taxon>
        <taxon>Lepidoptera</taxon>
        <taxon>Glossata</taxon>
        <taxon>Ditrysia</taxon>
        <taxon>Papilionoidea</taxon>
        <taxon>Pieridae</taxon>
        <taxon>Pierinae</taxon>
        <taxon>Pieris</taxon>
    </lineage>
</organism>